<protein>
    <submittedName>
        <fullName evidence="1">Uncharacterized protein</fullName>
    </submittedName>
</protein>
<accession>A0A8E3B7Y8</accession>
<organism evidence="1 2">
    <name type="scientific">Rhizobium loti</name>
    <name type="common">Mesorhizobium loti</name>
    <dbReference type="NCBI Taxonomy" id="381"/>
    <lineage>
        <taxon>Bacteria</taxon>
        <taxon>Pseudomonadati</taxon>
        <taxon>Pseudomonadota</taxon>
        <taxon>Alphaproteobacteria</taxon>
        <taxon>Hyphomicrobiales</taxon>
        <taxon>Phyllobacteriaceae</taxon>
        <taxon>Mesorhizobium</taxon>
    </lineage>
</organism>
<dbReference type="RefSeq" id="WP_109660872.1">
    <property type="nucleotide sequence ID" value="NZ_QGGH01000001.1"/>
</dbReference>
<proteinExistence type="predicted"/>
<evidence type="ECO:0000313" key="2">
    <source>
        <dbReference type="Proteomes" id="UP000245631"/>
    </source>
</evidence>
<evidence type="ECO:0000313" key="1">
    <source>
        <dbReference type="EMBL" id="PWJ94924.1"/>
    </source>
</evidence>
<dbReference type="GeneID" id="61050934"/>
<comment type="caution">
    <text evidence="1">The sequence shown here is derived from an EMBL/GenBank/DDBJ whole genome shotgun (WGS) entry which is preliminary data.</text>
</comment>
<dbReference type="Proteomes" id="UP000245631">
    <property type="component" value="Unassembled WGS sequence"/>
</dbReference>
<gene>
    <name evidence="1" type="ORF">C8D77_1011610</name>
</gene>
<dbReference type="AlphaFoldDB" id="A0A8E3B7Y8"/>
<sequence length="144" mass="16332">MKHQTVDQLHAVADVHAEATYLVATRGERLERWAQLLEQNPNRCLGALAGTEYQSVEMRERMRSAGSPITVAFEDPIFRALGLKEDTYGEAKRFFELSDWQLHEIVCHCHVGATMPARWAASRVRAAMSGRSGFFAWLRGTFLH</sequence>
<dbReference type="EMBL" id="QGGH01000001">
    <property type="protein sequence ID" value="PWJ94924.1"/>
    <property type="molecule type" value="Genomic_DNA"/>
</dbReference>
<reference evidence="1 2" key="1">
    <citation type="submission" date="2018-05" db="EMBL/GenBank/DDBJ databases">
        <title>Genomic Encyclopedia of Type Strains, Phase IV (KMG-IV): sequencing the most valuable type-strain genomes for metagenomic binning, comparative biology and taxonomic classification.</title>
        <authorList>
            <person name="Goeker M."/>
        </authorList>
    </citation>
    <scope>NUCLEOTIDE SEQUENCE [LARGE SCALE GENOMIC DNA]</scope>
    <source>
        <strain evidence="1 2">DSM 2626</strain>
    </source>
</reference>
<name>A0A8E3B7Y8_RHILI</name>